<protein>
    <recommendedName>
        <fullName evidence="4">NADH dehydrogenase subunit 5</fullName>
    </recommendedName>
</protein>
<accession>A0AAW0XUW3</accession>
<organism evidence="2 3">
    <name type="scientific">Cherax quadricarinatus</name>
    <name type="common">Australian red claw crayfish</name>
    <dbReference type="NCBI Taxonomy" id="27406"/>
    <lineage>
        <taxon>Eukaryota</taxon>
        <taxon>Metazoa</taxon>
        <taxon>Ecdysozoa</taxon>
        <taxon>Arthropoda</taxon>
        <taxon>Crustacea</taxon>
        <taxon>Multicrustacea</taxon>
        <taxon>Malacostraca</taxon>
        <taxon>Eumalacostraca</taxon>
        <taxon>Eucarida</taxon>
        <taxon>Decapoda</taxon>
        <taxon>Pleocyemata</taxon>
        <taxon>Astacidea</taxon>
        <taxon>Parastacoidea</taxon>
        <taxon>Parastacidae</taxon>
        <taxon>Cherax</taxon>
    </lineage>
</organism>
<keyword evidence="1" id="KW-0472">Membrane</keyword>
<feature type="transmembrane region" description="Helical" evidence="1">
    <location>
        <begin position="59"/>
        <end position="78"/>
    </location>
</feature>
<dbReference type="Proteomes" id="UP001445076">
    <property type="component" value="Unassembled WGS sequence"/>
</dbReference>
<reference evidence="2 3" key="1">
    <citation type="journal article" date="2024" name="BMC Genomics">
        <title>Genome assembly of redclaw crayfish (Cherax quadricarinatus) provides insights into its immune adaptation and hypoxia tolerance.</title>
        <authorList>
            <person name="Liu Z."/>
            <person name="Zheng J."/>
            <person name="Li H."/>
            <person name="Fang K."/>
            <person name="Wang S."/>
            <person name="He J."/>
            <person name="Zhou D."/>
            <person name="Weng S."/>
            <person name="Chi M."/>
            <person name="Gu Z."/>
            <person name="He J."/>
            <person name="Li F."/>
            <person name="Wang M."/>
        </authorList>
    </citation>
    <scope>NUCLEOTIDE SEQUENCE [LARGE SCALE GENOMIC DNA]</scope>
    <source>
        <strain evidence="2">ZL_2023a</strain>
    </source>
</reference>
<dbReference type="AlphaFoldDB" id="A0AAW0XUW3"/>
<evidence type="ECO:0000256" key="1">
    <source>
        <dbReference type="SAM" id="Phobius"/>
    </source>
</evidence>
<gene>
    <name evidence="2" type="ORF">OTU49_001159</name>
</gene>
<proteinExistence type="predicted"/>
<feature type="non-terminal residue" evidence="2">
    <location>
        <position position="1"/>
    </location>
</feature>
<dbReference type="EMBL" id="JARKIK010000024">
    <property type="protein sequence ID" value="KAK8743611.1"/>
    <property type="molecule type" value="Genomic_DNA"/>
</dbReference>
<evidence type="ECO:0000313" key="2">
    <source>
        <dbReference type="EMBL" id="KAK8743611.1"/>
    </source>
</evidence>
<sequence length="118" mass="13149">FISILLFSTFFNSKNPLFTLSLLITASLTIFIFFNSKVTHSTTFLSSLMSMASWILRKYIAIPLLSNTGCCIFTPTLISTLCHLPPLAILPWLIDTNNEQGKKISSYLLSSVLCTGMF</sequence>
<evidence type="ECO:0008006" key="4">
    <source>
        <dbReference type="Google" id="ProtNLM"/>
    </source>
</evidence>
<comment type="caution">
    <text evidence="2">The sequence shown here is derived from an EMBL/GenBank/DDBJ whole genome shotgun (WGS) entry which is preliminary data.</text>
</comment>
<name>A0AAW0XUW3_CHEQU</name>
<keyword evidence="1" id="KW-1133">Transmembrane helix</keyword>
<keyword evidence="1" id="KW-0812">Transmembrane</keyword>
<feature type="transmembrane region" description="Helical" evidence="1">
    <location>
        <begin position="17"/>
        <end position="38"/>
    </location>
</feature>
<evidence type="ECO:0000313" key="3">
    <source>
        <dbReference type="Proteomes" id="UP001445076"/>
    </source>
</evidence>
<keyword evidence="3" id="KW-1185">Reference proteome</keyword>